<reference evidence="6 7" key="1">
    <citation type="submission" date="2023-02" db="EMBL/GenBank/DDBJ databases">
        <title>Host association and intracellularity evolved multiple times independently in the Rickettsiales.</title>
        <authorList>
            <person name="Castelli M."/>
            <person name="Nardi T."/>
            <person name="Gammuto L."/>
            <person name="Bellinzona G."/>
            <person name="Sabaneyeva E."/>
            <person name="Potekhin A."/>
            <person name="Serra V."/>
            <person name="Petroni G."/>
            <person name="Sassera D."/>
        </authorList>
    </citation>
    <scope>NUCLEOTIDE SEQUENCE [LARGE SCALE GENOMIC DNA]</scope>
    <source>
        <strain evidence="6 7">BOD18</strain>
    </source>
</reference>
<keyword evidence="7" id="KW-1185">Reference proteome</keyword>
<feature type="domain" description="CSD" evidence="5">
    <location>
        <begin position="2"/>
        <end position="69"/>
    </location>
</feature>
<name>A0ABU5L9A2_9RICK</name>
<evidence type="ECO:0000256" key="4">
    <source>
        <dbReference type="RuleBase" id="RU000408"/>
    </source>
</evidence>
<dbReference type="PIRSF" id="PIRSF002599">
    <property type="entry name" value="Cold_shock_A"/>
    <property type="match status" value="1"/>
</dbReference>
<dbReference type="InterPro" id="IPR019844">
    <property type="entry name" value="CSD_CS"/>
</dbReference>
<dbReference type="Pfam" id="PF00313">
    <property type="entry name" value="CSD"/>
    <property type="match status" value="1"/>
</dbReference>
<protein>
    <recommendedName>
        <fullName evidence="2">Cold shock-like protein CspA</fullName>
    </recommendedName>
</protein>
<dbReference type="InterPro" id="IPR012156">
    <property type="entry name" value="Cold_shock_CspA"/>
</dbReference>
<comment type="subcellular location">
    <subcellularLocation>
        <location evidence="1 4">Cytoplasm</location>
    </subcellularLocation>
</comment>
<evidence type="ECO:0000313" key="7">
    <source>
        <dbReference type="Proteomes" id="UP001293791"/>
    </source>
</evidence>
<dbReference type="CDD" id="cd04458">
    <property type="entry name" value="CSP_CDS"/>
    <property type="match status" value="1"/>
</dbReference>
<keyword evidence="3" id="KW-0963">Cytoplasm</keyword>
<accession>A0ABU5L9A2</accession>
<comment type="caution">
    <text evidence="6">The sequence shown here is derived from an EMBL/GenBank/DDBJ whole genome shotgun (WGS) entry which is preliminary data.</text>
</comment>
<dbReference type="PROSITE" id="PS51857">
    <property type="entry name" value="CSD_2"/>
    <property type="match status" value="1"/>
</dbReference>
<dbReference type="EMBL" id="JARGYT010000091">
    <property type="protein sequence ID" value="MDZ5762701.1"/>
    <property type="molecule type" value="Genomic_DNA"/>
</dbReference>
<evidence type="ECO:0000259" key="5">
    <source>
        <dbReference type="PROSITE" id="PS51857"/>
    </source>
</evidence>
<evidence type="ECO:0000256" key="3">
    <source>
        <dbReference type="ARBA" id="ARBA00022490"/>
    </source>
</evidence>
<dbReference type="SMART" id="SM00357">
    <property type="entry name" value="CSP"/>
    <property type="match status" value="1"/>
</dbReference>
<sequence>MKLQGTIKWFDPTKGYGFIEVNGKSKDVFVHISEVGRAGISTSNFVNGQKVEFEIAISNNKESAKALRLL</sequence>
<evidence type="ECO:0000256" key="2">
    <source>
        <dbReference type="ARBA" id="ARBA00022332"/>
    </source>
</evidence>
<dbReference type="PANTHER" id="PTHR11544">
    <property type="entry name" value="COLD SHOCK DOMAIN CONTAINING PROTEINS"/>
    <property type="match status" value="1"/>
</dbReference>
<evidence type="ECO:0000256" key="1">
    <source>
        <dbReference type="ARBA" id="ARBA00004496"/>
    </source>
</evidence>
<dbReference type="Proteomes" id="UP001293791">
    <property type="component" value="Unassembled WGS sequence"/>
</dbReference>
<evidence type="ECO:0000313" key="6">
    <source>
        <dbReference type="EMBL" id="MDZ5762701.1"/>
    </source>
</evidence>
<dbReference type="InterPro" id="IPR012340">
    <property type="entry name" value="NA-bd_OB-fold"/>
</dbReference>
<dbReference type="SUPFAM" id="SSF50249">
    <property type="entry name" value="Nucleic acid-binding proteins"/>
    <property type="match status" value="1"/>
</dbReference>
<dbReference type="Gene3D" id="2.40.50.140">
    <property type="entry name" value="Nucleic acid-binding proteins"/>
    <property type="match status" value="1"/>
</dbReference>
<organism evidence="6 7">
    <name type="scientific">Candidatus Cyrtobacter comes</name>
    <dbReference type="NCBI Taxonomy" id="675776"/>
    <lineage>
        <taxon>Bacteria</taxon>
        <taxon>Pseudomonadati</taxon>
        <taxon>Pseudomonadota</taxon>
        <taxon>Alphaproteobacteria</taxon>
        <taxon>Rickettsiales</taxon>
        <taxon>Candidatus Midichloriaceae</taxon>
        <taxon>Candidatus Cyrtobacter</taxon>
    </lineage>
</organism>
<proteinExistence type="predicted"/>
<dbReference type="InterPro" id="IPR050181">
    <property type="entry name" value="Cold_shock_domain"/>
</dbReference>
<gene>
    <name evidence="6" type="ORF">Cyrtocomes_01093</name>
</gene>
<dbReference type="RefSeq" id="WP_322498148.1">
    <property type="nucleotide sequence ID" value="NZ_JARGYT010000091.1"/>
</dbReference>
<dbReference type="PROSITE" id="PS00352">
    <property type="entry name" value="CSD_1"/>
    <property type="match status" value="1"/>
</dbReference>
<dbReference type="InterPro" id="IPR002059">
    <property type="entry name" value="CSP_DNA-bd"/>
</dbReference>
<dbReference type="PRINTS" id="PR00050">
    <property type="entry name" value="COLDSHOCK"/>
</dbReference>
<dbReference type="InterPro" id="IPR011129">
    <property type="entry name" value="CSD"/>
</dbReference>